<dbReference type="PROSITE" id="PS51783">
    <property type="entry name" value="PH_BEACH"/>
    <property type="match status" value="1"/>
</dbReference>
<proteinExistence type="predicted"/>
<dbReference type="PROSITE" id="PS50197">
    <property type="entry name" value="BEACH"/>
    <property type="match status" value="1"/>
</dbReference>
<dbReference type="Proteomes" id="UP001530377">
    <property type="component" value="Unassembled WGS sequence"/>
</dbReference>
<dbReference type="SUPFAM" id="SSF50729">
    <property type="entry name" value="PH domain-like"/>
    <property type="match status" value="1"/>
</dbReference>
<dbReference type="PANTHER" id="PTHR13743">
    <property type="entry name" value="BEIGE/BEACH-RELATED"/>
    <property type="match status" value="1"/>
</dbReference>
<reference evidence="4 5" key="1">
    <citation type="submission" date="2024-10" db="EMBL/GenBank/DDBJ databases">
        <title>Updated reference genomes for cyclostephanoid diatoms.</title>
        <authorList>
            <person name="Roberts W.R."/>
            <person name="Alverson A.J."/>
        </authorList>
    </citation>
    <scope>NUCLEOTIDE SEQUENCE [LARGE SCALE GENOMIC DNA]</scope>
    <source>
        <strain evidence="4 5">AJA228-03</strain>
    </source>
</reference>
<feature type="domain" description="BEACH" evidence="2">
    <location>
        <begin position="428"/>
        <end position="738"/>
    </location>
</feature>
<dbReference type="AlphaFoldDB" id="A0ABD3RBP0"/>
<evidence type="ECO:0000313" key="5">
    <source>
        <dbReference type="Proteomes" id="UP001530377"/>
    </source>
</evidence>
<dbReference type="CDD" id="cd06071">
    <property type="entry name" value="Beach"/>
    <property type="match status" value="1"/>
</dbReference>
<dbReference type="Pfam" id="PF14844">
    <property type="entry name" value="PH_BEACH"/>
    <property type="match status" value="1"/>
</dbReference>
<dbReference type="Gene3D" id="1.10.1540.10">
    <property type="entry name" value="BEACH domain"/>
    <property type="match status" value="1"/>
</dbReference>
<keyword evidence="5" id="KW-1185">Reference proteome</keyword>
<comment type="caution">
    <text evidence="4">The sequence shown here is derived from an EMBL/GenBank/DDBJ whole genome shotgun (WGS) entry which is preliminary data.</text>
</comment>
<dbReference type="InterPro" id="IPR057496">
    <property type="entry name" value="FAN-like_PH"/>
</dbReference>
<evidence type="ECO:0000259" key="2">
    <source>
        <dbReference type="PROSITE" id="PS50197"/>
    </source>
</evidence>
<dbReference type="Pfam" id="PF02138">
    <property type="entry name" value="Beach"/>
    <property type="match status" value="1"/>
</dbReference>
<dbReference type="Gene3D" id="2.30.29.30">
    <property type="entry name" value="Pleckstrin-homology domain (PH domain)/Phosphotyrosine-binding domain (PTB)"/>
    <property type="match status" value="1"/>
</dbReference>
<organism evidence="4 5">
    <name type="scientific">Cyclostephanos tholiformis</name>
    <dbReference type="NCBI Taxonomy" id="382380"/>
    <lineage>
        <taxon>Eukaryota</taxon>
        <taxon>Sar</taxon>
        <taxon>Stramenopiles</taxon>
        <taxon>Ochrophyta</taxon>
        <taxon>Bacillariophyta</taxon>
        <taxon>Coscinodiscophyceae</taxon>
        <taxon>Thalassiosirophycidae</taxon>
        <taxon>Stephanodiscales</taxon>
        <taxon>Stephanodiscaceae</taxon>
        <taxon>Cyclostephanos</taxon>
    </lineage>
</organism>
<feature type="region of interest" description="Disordered" evidence="1">
    <location>
        <begin position="34"/>
        <end position="71"/>
    </location>
</feature>
<dbReference type="InterPro" id="IPR050865">
    <property type="entry name" value="BEACH_Domain"/>
</dbReference>
<accession>A0ABD3RBP0</accession>
<protein>
    <submittedName>
        <fullName evidence="4">Uncharacterized protein</fullName>
    </submittedName>
</protein>
<evidence type="ECO:0000313" key="4">
    <source>
        <dbReference type="EMBL" id="KAL3810194.1"/>
    </source>
</evidence>
<dbReference type="InterPro" id="IPR011993">
    <property type="entry name" value="PH-like_dom_sf"/>
</dbReference>
<dbReference type="Pfam" id="PF25400">
    <property type="entry name" value="PH_FAN"/>
    <property type="match status" value="1"/>
</dbReference>
<dbReference type="SUPFAM" id="SSF81837">
    <property type="entry name" value="BEACH domain"/>
    <property type="match status" value="1"/>
</dbReference>
<feature type="compositionally biased region" description="Low complexity" evidence="1">
    <location>
        <begin position="36"/>
        <end position="47"/>
    </location>
</feature>
<dbReference type="InterPro" id="IPR000409">
    <property type="entry name" value="BEACH_dom"/>
</dbReference>
<dbReference type="InterPro" id="IPR036372">
    <property type="entry name" value="BEACH_dom_sf"/>
</dbReference>
<dbReference type="EMBL" id="JALLPB020000347">
    <property type="protein sequence ID" value="KAL3810194.1"/>
    <property type="molecule type" value="Genomic_DNA"/>
</dbReference>
<gene>
    <name evidence="4" type="ORF">ACHAXA_001615</name>
</gene>
<feature type="domain" description="BEACH-type PH" evidence="3">
    <location>
        <begin position="307"/>
        <end position="416"/>
    </location>
</feature>
<evidence type="ECO:0000259" key="3">
    <source>
        <dbReference type="PROSITE" id="PS51783"/>
    </source>
</evidence>
<dbReference type="PANTHER" id="PTHR13743:SF123">
    <property type="entry name" value="PROTEIN FAN"/>
    <property type="match status" value="1"/>
</dbReference>
<evidence type="ECO:0000256" key="1">
    <source>
        <dbReference type="SAM" id="MobiDB-lite"/>
    </source>
</evidence>
<dbReference type="SMART" id="SM01026">
    <property type="entry name" value="Beach"/>
    <property type="match status" value="1"/>
</dbReference>
<name>A0ABD3RBP0_9STRA</name>
<dbReference type="InterPro" id="IPR023362">
    <property type="entry name" value="PH-BEACH_dom"/>
</dbReference>
<sequence>MTSTTAMMKEAIQALYPPRLTACRRRVRRSGSLVASSNESFSENSPPLLRGLSANANAPDKDQTSYGTSYNRKSKSRFSELLLEYGEKDLNHDWAVCASSMPISSGDSDVCGGISCSSQMKQIEGRLRLCSQSVVFEPYQTSRGIIRATFKTMTYIGGENNNLNSEGMTWGIVDGVDTSSFRNKSSVPGNENFSRQGVAVIRCERHVVMKTNNTIGPYDNIPTPVEFRFRFLHSSPSQFLSLAKKLFDVEVRNKKSSVSFSPTVTFEASAPPIIQLPPNNYSRDAIVEQILEPTLNQLFDTTNFLHISEHSLTPNLRCSIRTLLLEHKGCALLTEYGIYFQPVLPSDIIYTSSGAESRIGAIGKFRVWAIDDMRAIARRYDGLKDRALELFLANQHSILLSFETTLVREQFIHILSQQISVKKPVPLPCYTDRAFVESALELWQADELDNFEYLLCLNAAAGRSYHDLSRYPVFPWVLASYGSIDEDDDFDDSSPDELDLTDPSIFRDLSLPVGALNKSRFEDFRKRFEGMVQQQKSHASQYNRDEPFMYGTHYSAPGYVLYYLLRVLPEHMLCLQNGKFDVPDRLFHSIDATYKSILNNPGDVKELIPEFFDPDCFDFLINSMGLQLGTLQTGQRVNDVILPSWAKSAKSFLRTNRAALESDYCTKRLPKWIDLIFGVNSRGPGAKAAKNLFHPLSYMGPEEAEAIQSLAERAHAELQSTEFGIVPDQLFIRPHPEKSDVIGSWGDSDSLLTRDRLRESYGLGGTLSASTANTRRMVSGIPADAYAQNKKSDFLGSHSLG</sequence>